<evidence type="ECO:0000313" key="3">
    <source>
        <dbReference type="Proteomes" id="UP000022447"/>
    </source>
</evidence>
<organism evidence="2 3">
    <name type="scientific">Roseivivax halodurans JCM 10272</name>
    <dbReference type="NCBI Taxonomy" id="1449350"/>
    <lineage>
        <taxon>Bacteria</taxon>
        <taxon>Pseudomonadati</taxon>
        <taxon>Pseudomonadota</taxon>
        <taxon>Alphaproteobacteria</taxon>
        <taxon>Rhodobacterales</taxon>
        <taxon>Roseobacteraceae</taxon>
        <taxon>Roseivivax</taxon>
    </lineage>
</organism>
<dbReference type="RefSeq" id="WP_037260252.1">
    <property type="nucleotide sequence ID" value="NZ_JALZ01000005.1"/>
</dbReference>
<name>X7EHQ7_9RHOB</name>
<dbReference type="STRING" id="1449350.OCH239_16535"/>
<keyword evidence="1" id="KW-0472">Membrane</keyword>
<dbReference type="OrthoDB" id="7872651at2"/>
<accession>X7EHQ7</accession>
<dbReference type="Proteomes" id="UP000022447">
    <property type="component" value="Unassembled WGS sequence"/>
</dbReference>
<dbReference type="eggNOG" id="ENOG5032ZZI">
    <property type="taxonomic scope" value="Bacteria"/>
</dbReference>
<gene>
    <name evidence="2" type="ORF">OCH239_16535</name>
</gene>
<comment type="caution">
    <text evidence="2">The sequence shown here is derived from an EMBL/GenBank/DDBJ whole genome shotgun (WGS) entry which is preliminary data.</text>
</comment>
<dbReference type="AlphaFoldDB" id="X7EHQ7"/>
<proteinExistence type="predicted"/>
<feature type="transmembrane region" description="Helical" evidence="1">
    <location>
        <begin position="15"/>
        <end position="40"/>
    </location>
</feature>
<keyword evidence="1" id="KW-1133">Transmembrane helix</keyword>
<reference evidence="2 3" key="1">
    <citation type="submission" date="2014-01" db="EMBL/GenBank/DDBJ databases">
        <title>Roseivivax halodurans JCM 10272 Genome Sequencing.</title>
        <authorList>
            <person name="Lai Q."/>
            <person name="Li G."/>
            <person name="Shao Z."/>
        </authorList>
    </citation>
    <scope>NUCLEOTIDE SEQUENCE [LARGE SCALE GENOMIC DNA]</scope>
    <source>
        <strain evidence="2 3">JCM 10272</strain>
    </source>
</reference>
<sequence>MDETPKEPGAPDLRFIKALVTVLTIVMIGGVLTVAAALVIRLRAPSMPLPAEISLPGGARATALTQGEEWYAVVTDADEILIFDRLTGEIRQRVAIETAP</sequence>
<keyword evidence="1" id="KW-0812">Transmembrane</keyword>
<dbReference type="Pfam" id="PF20082">
    <property type="entry name" value="DUF6476"/>
    <property type="match status" value="1"/>
</dbReference>
<keyword evidence="3" id="KW-1185">Reference proteome</keyword>
<evidence type="ECO:0000313" key="2">
    <source>
        <dbReference type="EMBL" id="ETX15427.1"/>
    </source>
</evidence>
<evidence type="ECO:0000256" key="1">
    <source>
        <dbReference type="SAM" id="Phobius"/>
    </source>
</evidence>
<dbReference type="EMBL" id="JALZ01000005">
    <property type="protein sequence ID" value="ETX15427.1"/>
    <property type="molecule type" value="Genomic_DNA"/>
</dbReference>
<dbReference type="InterPro" id="IPR045519">
    <property type="entry name" value="DUF6476"/>
</dbReference>
<protein>
    <submittedName>
        <fullName evidence="2">Uncharacterized protein</fullName>
    </submittedName>
</protein>